<feature type="non-terminal residue" evidence="1">
    <location>
        <position position="1"/>
    </location>
</feature>
<comment type="caution">
    <text evidence="1">The sequence shown here is derived from an EMBL/GenBank/DDBJ whole genome shotgun (WGS) entry which is preliminary data.</text>
</comment>
<dbReference type="AlphaFoldDB" id="A0A818NRM9"/>
<dbReference type="Proteomes" id="UP000663833">
    <property type="component" value="Unassembled WGS sequence"/>
</dbReference>
<name>A0A818NRM9_9BILA</name>
<dbReference type="EMBL" id="CAJOBO010007011">
    <property type="protein sequence ID" value="CAF4568784.1"/>
    <property type="molecule type" value="Genomic_DNA"/>
</dbReference>
<evidence type="ECO:0000313" key="3">
    <source>
        <dbReference type="EMBL" id="CAF4568784.1"/>
    </source>
</evidence>
<keyword evidence="5" id="KW-1185">Reference proteome</keyword>
<dbReference type="EMBL" id="CAJOBP010009578">
    <property type="protein sequence ID" value="CAF4554901.1"/>
    <property type="molecule type" value="Genomic_DNA"/>
</dbReference>
<dbReference type="Proteomes" id="UP000663851">
    <property type="component" value="Unassembled WGS sequence"/>
</dbReference>
<reference evidence="1" key="1">
    <citation type="submission" date="2021-02" db="EMBL/GenBank/DDBJ databases">
        <authorList>
            <person name="Nowell W R."/>
        </authorList>
    </citation>
    <scope>NUCLEOTIDE SEQUENCE</scope>
</reference>
<accession>A0A818NRM9</accession>
<dbReference type="EMBL" id="CAJNYD010004575">
    <property type="protein sequence ID" value="CAF3609050.1"/>
    <property type="molecule type" value="Genomic_DNA"/>
</dbReference>
<evidence type="ECO:0000313" key="1">
    <source>
        <dbReference type="EMBL" id="CAF3609050.1"/>
    </source>
</evidence>
<evidence type="ECO:0000313" key="2">
    <source>
        <dbReference type="EMBL" id="CAF4554901.1"/>
    </source>
</evidence>
<dbReference type="Proteomes" id="UP000663873">
    <property type="component" value="Unassembled WGS sequence"/>
</dbReference>
<gene>
    <name evidence="3" type="ORF">HFQ381_LOCUS31887</name>
    <name evidence="1" type="ORF">LUA448_LOCUS30829</name>
    <name evidence="2" type="ORF">UJA718_LOCUS29596</name>
</gene>
<sequence>ILCGKQLNSLVDSLQSRIRLSFTCFVSYILKHIVDDYGLESLVQVSSKHNNCNQLLDLIDYSSFIVNYENENTLIMKRMLTLNDHYSCVLQTPLFYLCGQCIKNLSDDIKLKLAQQLNEKENNRRFDYYDVPATTFDNWFDNEDNKDRTQEQHRNRLIQSLMNDAALPHIISSSILQSYINDSIRVLCKIIGNHFHEDEKVSFNSSSNRDIWQLAHIYTLFEYEEKDILSFYSACRITENFDRNQSFYNDLLAEEDMTRLQVRENLFRLMFHHLWTKLCEICQTNENAKQWIHCFTLISKYYPSESVLKRMEFVHMKIKIEFMNLAYLILVNEKTPEPIQLFQQLLNETSLMQDDINDYHANLEGSANGKFFQPKPRLLAVYQLRLSAIIMNCKSQTVY</sequence>
<evidence type="ECO:0000313" key="4">
    <source>
        <dbReference type="Proteomes" id="UP000663833"/>
    </source>
</evidence>
<evidence type="ECO:0000313" key="5">
    <source>
        <dbReference type="Proteomes" id="UP000663873"/>
    </source>
</evidence>
<proteinExistence type="predicted"/>
<protein>
    <submittedName>
        <fullName evidence="1">Uncharacterized protein</fullName>
    </submittedName>
</protein>
<organism evidence="1 4">
    <name type="scientific">Rotaria socialis</name>
    <dbReference type="NCBI Taxonomy" id="392032"/>
    <lineage>
        <taxon>Eukaryota</taxon>
        <taxon>Metazoa</taxon>
        <taxon>Spiralia</taxon>
        <taxon>Gnathifera</taxon>
        <taxon>Rotifera</taxon>
        <taxon>Eurotatoria</taxon>
        <taxon>Bdelloidea</taxon>
        <taxon>Philodinida</taxon>
        <taxon>Philodinidae</taxon>
        <taxon>Rotaria</taxon>
    </lineage>
</organism>